<dbReference type="InterPro" id="IPR005902">
    <property type="entry name" value="HU_DNA-bd_put"/>
</dbReference>
<comment type="function">
    <text evidence="10">DNA-binding protein that plays a critical role in nucleoid compaction, genome replication and DNA replication and transcription. Binds to both ssDNA and dsDNA with a binding site covering about 15 nucleotides. Displays DNA-supercoiling activity only when associated with the viral DNA topoisomerase 2.</text>
</comment>
<evidence type="ECO:0000256" key="10">
    <source>
        <dbReference type="ARBA" id="ARBA00046140"/>
    </source>
</evidence>
<dbReference type="GO" id="GO:0003677">
    <property type="term" value="F:DNA binding"/>
    <property type="evidence" value="ECO:0007669"/>
    <property type="project" value="UniProtKB-KW"/>
</dbReference>
<dbReference type="OMA" id="SVRIFFQ"/>
<accession>A0AA46UA05</accession>
<dbReference type="EMBL" id="CP083681">
    <property type="protein sequence ID" value="UYU70985.1"/>
    <property type="molecule type" value="Genomic_DNA"/>
</dbReference>
<comment type="subunit">
    <text evidence="3">Homodimer.</text>
</comment>
<evidence type="ECO:0000259" key="12">
    <source>
        <dbReference type="Pfam" id="PF18291"/>
    </source>
</evidence>
<proteinExistence type="inferred from homology"/>
<dbReference type="InterPro" id="IPR041607">
    <property type="entry name" value="HU-HIG"/>
</dbReference>
<evidence type="ECO:0000256" key="6">
    <source>
        <dbReference type="ARBA" id="ARBA00022921"/>
    </source>
</evidence>
<sequence>MSVIYKVVTRPSDPRVPNSPKKYYPHLITLGQSVNLKYIAQKMQGYSSLSIGDIKSVIQNFVEKMKEQLLEGKSVNIEGLGVFMLTACSKGADAAKDVNAKSVDSVRIFFQANKELRITKTATRADEKLDLISLDEYLKKLNASVTPNDPDDGENGGGGNEGGDEEAPDPTV</sequence>
<gene>
    <name evidence="13" type="ORF">KQP59_22405</name>
</gene>
<evidence type="ECO:0000256" key="4">
    <source>
        <dbReference type="ARBA" id="ARBA00016145"/>
    </source>
</evidence>
<feature type="compositionally biased region" description="Acidic residues" evidence="11">
    <location>
        <begin position="162"/>
        <end position="172"/>
    </location>
</feature>
<evidence type="ECO:0000256" key="5">
    <source>
        <dbReference type="ARBA" id="ARBA00022705"/>
    </source>
</evidence>
<organism evidence="13 14">
    <name type="scientific">Bacteroides thetaiotaomicron</name>
    <dbReference type="NCBI Taxonomy" id="818"/>
    <lineage>
        <taxon>Bacteria</taxon>
        <taxon>Pseudomonadati</taxon>
        <taxon>Bacteroidota</taxon>
        <taxon>Bacteroidia</taxon>
        <taxon>Bacteroidales</taxon>
        <taxon>Bacteroidaceae</taxon>
        <taxon>Bacteroides</taxon>
    </lineage>
</organism>
<keyword evidence="5" id="KW-0235">DNA replication</keyword>
<dbReference type="GO" id="GO:0030527">
    <property type="term" value="F:structural constituent of chromatin"/>
    <property type="evidence" value="ECO:0007669"/>
    <property type="project" value="InterPro"/>
</dbReference>
<comment type="subcellular location">
    <subcellularLocation>
        <location evidence="1">Virion</location>
    </subcellularLocation>
</comment>
<reference evidence="13" key="1">
    <citation type="submission" date="2021-06" db="EMBL/GenBank/DDBJ databases">
        <title>Interrogation of the integrated mobile genetic elements in gut-associated Bacteroides with a consensus prediction approach.</title>
        <authorList>
            <person name="Campbell D.E."/>
            <person name="Leigh J.R."/>
            <person name="Kim T."/>
            <person name="England W."/>
            <person name="Whitaker R.J."/>
            <person name="Degnan P.H."/>
        </authorList>
    </citation>
    <scope>NUCLEOTIDE SEQUENCE</scope>
    <source>
        <strain evidence="13">VPI-BTDOT2</strain>
    </source>
</reference>
<dbReference type="Pfam" id="PF18291">
    <property type="entry name" value="HU-HIG"/>
    <property type="match status" value="1"/>
</dbReference>
<dbReference type="PANTHER" id="PTHR33175">
    <property type="entry name" value="DNA-BINDING PROTEIN HU"/>
    <property type="match status" value="1"/>
</dbReference>
<feature type="region of interest" description="Disordered" evidence="11">
    <location>
        <begin position="143"/>
        <end position="172"/>
    </location>
</feature>
<evidence type="ECO:0000313" key="14">
    <source>
        <dbReference type="Proteomes" id="UP001156216"/>
    </source>
</evidence>
<evidence type="ECO:0000256" key="8">
    <source>
        <dbReference type="ARBA" id="ARBA00033120"/>
    </source>
</evidence>
<dbReference type="GO" id="GO:0006260">
    <property type="term" value="P:DNA replication"/>
    <property type="evidence" value="ECO:0007669"/>
    <property type="project" value="UniProtKB-KW"/>
</dbReference>
<dbReference type="Proteomes" id="UP001156216">
    <property type="component" value="Chromosome"/>
</dbReference>
<dbReference type="InterPro" id="IPR010992">
    <property type="entry name" value="IHF-like_DNA-bd_dom_sf"/>
</dbReference>
<dbReference type="GeneID" id="60926574"/>
<keyword evidence="7" id="KW-0238">DNA-binding</keyword>
<evidence type="ECO:0000256" key="7">
    <source>
        <dbReference type="ARBA" id="ARBA00023125"/>
    </source>
</evidence>
<evidence type="ECO:0000256" key="1">
    <source>
        <dbReference type="ARBA" id="ARBA00004328"/>
    </source>
</evidence>
<evidence type="ECO:0000256" key="9">
    <source>
        <dbReference type="ARBA" id="ARBA00033227"/>
    </source>
</evidence>
<dbReference type="SUPFAM" id="SSF47729">
    <property type="entry name" value="IHF-like DNA-binding proteins"/>
    <property type="match status" value="1"/>
</dbReference>
<keyword evidence="6" id="KW-0426">Late protein</keyword>
<dbReference type="NCBIfam" id="TIGR01201">
    <property type="entry name" value="HU_rel"/>
    <property type="match status" value="1"/>
</dbReference>
<evidence type="ECO:0000256" key="2">
    <source>
        <dbReference type="ARBA" id="ARBA00010529"/>
    </source>
</evidence>
<dbReference type="InterPro" id="IPR000119">
    <property type="entry name" value="Hist_DNA-bd"/>
</dbReference>
<dbReference type="Gene3D" id="4.10.520.10">
    <property type="entry name" value="IHF-like DNA-binding proteins"/>
    <property type="match status" value="1"/>
</dbReference>
<feature type="domain" description="HU" evidence="12">
    <location>
        <begin position="1"/>
        <end position="119"/>
    </location>
</feature>
<dbReference type="GO" id="GO:0005829">
    <property type="term" value="C:cytosol"/>
    <property type="evidence" value="ECO:0007669"/>
    <property type="project" value="TreeGrafter"/>
</dbReference>
<evidence type="ECO:0000256" key="11">
    <source>
        <dbReference type="SAM" id="MobiDB-lite"/>
    </source>
</evidence>
<comment type="similarity">
    <text evidence="2">Belongs to the bacterial histone-like protein family.</text>
</comment>
<evidence type="ECO:0000256" key="3">
    <source>
        <dbReference type="ARBA" id="ARBA00011738"/>
    </source>
</evidence>
<dbReference type="RefSeq" id="WP_011107359.1">
    <property type="nucleotide sequence ID" value="NZ_BAABZI010000001.1"/>
</dbReference>
<dbReference type="PANTHER" id="PTHR33175:SF13">
    <property type="entry name" value="HISTONE-LIKE PROTEIN"/>
    <property type="match status" value="1"/>
</dbReference>
<name>A0AA46UA05_BACT4</name>
<dbReference type="AlphaFoldDB" id="A0AA46UA05"/>
<evidence type="ECO:0000313" key="13">
    <source>
        <dbReference type="EMBL" id="UYU70985.1"/>
    </source>
</evidence>
<protein>
    <recommendedName>
        <fullName evidence="4">Viral histone-like protein</fullName>
    </recommendedName>
    <alternativeName>
        <fullName evidence="9">DNA-binding protein pA104R</fullName>
    </alternativeName>
    <alternativeName>
        <fullName evidence="8">pA104R</fullName>
    </alternativeName>
</protein>